<dbReference type="AlphaFoldDB" id="A0A8C5MJM4"/>
<evidence type="ECO:0000256" key="1">
    <source>
        <dbReference type="SAM" id="MobiDB-lite"/>
    </source>
</evidence>
<proteinExistence type="predicted"/>
<dbReference type="OrthoDB" id="7481777at2759"/>
<reference evidence="3" key="2">
    <citation type="submission" date="2025-09" db="UniProtKB">
        <authorList>
            <consortium name="Ensembl"/>
        </authorList>
    </citation>
    <scope>IDENTIFICATION</scope>
</reference>
<dbReference type="GeneTree" id="ENSGT01010000228715"/>
<feature type="transmembrane region" description="Helical" evidence="2">
    <location>
        <begin position="178"/>
        <end position="202"/>
    </location>
</feature>
<organism evidence="3 4">
    <name type="scientific">Leptobrachium leishanense</name>
    <name type="common">Leishan spiny toad</name>
    <dbReference type="NCBI Taxonomy" id="445787"/>
    <lineage>
        <taxon>Eukaryota</taxon>
        <taxon>Metazoa</taxon>
        <taxon>Chordata</taxon>
        <taxon>Craniata</taxon>
        <taxon>Vertebrata</taxon>
        <taxon>Euteleostomi</taxon>
        <taxon>Amphibia</taxon>
        <taxon>Batrachia</taxon>
        <taxon>Anura</taxon>
        <taxon>Pelobatoidea</taxon>
        <taxon>Megophryidae</taxon>
        <taxon>Leptobrachium</taxon>
    </lineage>
</organism>
<evidence type="ECO:0000313" key="4">
    <source>
        <dbReference type="Proteomes" id="UP000694569"/>
    </source>
</evidence>
<evidence type="ECO:0000256" key="2">
    <source>
        <dbReference type="SAM" id="Phobius"/>
    </source>
</evidence>
<keyword evidence="2" id="KW-0472">Membrane</keyword>
<sequence length="232" mass="25511">MDWQLLSAACSEASVGDGSAPGTREPGTLVGPPGSGSVTQIVEEDDDLPSTKGDLRRILEEIRGMWRPEVAAVRAEVEVLRAQVTEVRGKTDGVAQEQSHLSDQLTVLRSQVETLTRSVETLESRHRRRNVLVRGIPASVLANDLLPYVERLALQVSGLPSMTTELVGAAFRVRKVAAFLHILAFPLILHLIWTLVLFLLLFPRTSGVTDLPFYIPFMLPFWGLGCEEFPSS</sequence>
<dbReference type="Ensembl" id="ENSLLET00000013742.1">
    <property type="protein sequence ID" value="ENSLLEP00000013225.1"/>
    <property type="gene ID" value="ENSLLEG00000008348.1"/>
</dbReference>
<dbReference type="Gene3D" id="1.20.5.1700">
    <property type="match status" value="1"/>
</dbReference>
<accession>A0A8C5MJM4</accession>
<dbReference type="Proteomes" id="UP000694569">
    <property type="component" value="Unplaced"/>
</dbReference>
<name>A0A8C5MJM4_9ANUR</name>
<keyword evidence="2" id="KW-1133">Transmembrane helix</keyword>
<keyword evidence="4" id="KW-1185">Reference proteome</keyword>
<reference evidence="3" key="1">
    <citation type="submission" date="2025-08" db="UniProtKB">
        <authorList>
            <consortium name="Ensembl"/>
        </authorList>
    </citation>
    <scope>IDENTIFICATION</scope>
</reference>
<evidence type="ECO:0000313" key="3">
    <source>
        <dbReference type="Ensembl" id="ENSLLEP00000013225.1"/>
    </source>
</evidence>
<keyword evidence="2" id="KW-0812">Transmembrane</keyword>
<feature type="region of interest" description="Disordered" evidence="1">
    <location>
        <begin position="13"/>
        <end position="39"/>
    </location>
</feature>
<protein>
    <submittedName>
        <fullName evidence="3">Uncharacterized protein</fullName>
    </submittedName>
</protein>